<organism evidence="2">
    <name type="scientific">marine sediment metagenome</name>
    <dbReference type="NCBI Taxonomy" id="412755"/>
    <lineage>
        <taxon>unclassified sequences</taxon>
        <taxon>metagenomes</taxon>
        <taxon>ecological metagenomes</taxon>
    </lineage>
</organism>
<proteinExistence type="predicted"/>
<gene>
    <name evidence="2" type="ORF">S12H4_55779</name>
</gene>
<reference evidence="2" key="1">
    <citation type="journal article" date="2014" name="Front. Microbiol.">
        <title>High frequency of phylogenetically diverse reductive dehalogenase-homologous genes in deep subseafloor sedimentary metagenomes.</title>
        <authorList>
            <person name="Kawai M."/>
            <person name="Futagami T."/>
            <person name="Toyoda A."/>
            <person name="Takaki Y."/>
            <person name="Nishi S."/>
            <person name="Hori S."/>
            <person name="Arai W."/>
            <person name="Tsubouchi T."/>
            <person name="Morono Y."/>
            <person name="Uchiyama I."/>
            <person name="Ito T."/>
            <person name="Fujiyama A."/>
            <person name="Inagaki F."/>
            <person name="Takami H."/>
        </authorList>
    </citation>
    <scope>NUCLEOTIDE SEQUENCE</scope>
    <source>
        <strain evidence="2">Expedition CK06-06</strain>
    </source>
</reference>
<feature type="non-terminal residue" evidence="2">
    <location>
        <position position="37"/>
    </location>
</feature>
<name>X1VWR2_9ZZZZ</name>
<evidence type="ECO:0000256" key="1">
    <source>
        <dbReference type="SAM" id="MobiDB-lite"/>
    </source>
</evidence>
<dbReference type="AlphaFoldDB" id="X1VWR2"/>
<comment type="caution">
    <text evidence="2">The sequence shown here is derived from an EMBL/GenBank/DDBJ whole genome shotgun (WGS) entry which is preliminary data.</text>
</comment>
<protein>
    <submittedName>
        <fullName evidence="2">Uncharacterized protein</fullName>
    </submittedName>
</protein>
<feature type="region of interest" description="Disordered" evidence="1">
    <location>
        <begin position="1"/>
        <end position="37"/>
    </location>
</feature>
<accession>X1VWR2</accession>
<dbReference type="EMBL" id="BARW01035820">
    <property type="protein sequence ID" value="GAJ23076.1"/>
    <property type="molecule type" value="Genomic_DNA"/>
</dbReference>
<feature type="compositionally biased region" description="Acidic residues" evidence="1">
    <location>
        <begin position="28"/>
        <end position="37"/>
    </location>
</feature>
<sequence length="37" mass="3821">MGYPPQGNIPPPGVTVPAAHAPSHQAADTDDLESLLR</sequence>
<evidence type="ECO:0000313" key="2">
    <source>
        <dbReference type="EMBL" id="GAJ23076.1"/>
    </source>
</evidence>